<dbReference type="GO" id="GO:0044550">
    <property type="term" value="P:secondary metabolite biosynthetic process"/>
    <property type="evidence" value="ECO:0007669"/>
    <property type="project" value="TreeGrafter"/>
</dbReference>
<dbReference type="InterPro" id="IPR032088">
    <property type="entry name" value="SAT"/>
</dbReference>
<dbReference type="SUPFAM" id="SSF52151">
    <property type="entry name" value="FabD/lysophospholipase-like"/>
    <property type="match status" value="1"/>
</dbReference>
<dbReference type="GO" id="GO:0004312">
    <property type="term" value="F:fatty acid synthase activity"/>
    <property type="evidence" value="ECO:0007669"/>
    <property type="project" value="TreeGrafter"/>
</dbReference>
<dbReference type="Pfam" id="PF00109">
    <property type="entry name" value="ketoacyl-synt"/>
    <property type="match status" value="1"/>
</dbReference>
<keyword evidence="3" id="KW-0597">Phosphoprotein</keyword>
<evidence type="ECO:0000256" key="4">
    <source>
        <dbReference type="ARBA" id="ARBA00022679"/>
    </source>
</evidence>
<feature type="region of interest" description="C-terminal hotdog fold" evidence="6">
    <location>
        <begin position="1419"/>
        <end position="1568"/>
    </location>
</feature>
<sequence>MASPITLVVFGPQSPWPNEEQARGVRSSILGDERLASFRRAIEQLPDVWSSLVQHEPGYQRVAGYAAIQCLQRWLKSGVLEHTFNNVPNVLMAPLTVIIHIGAYFQHLGKNGLSHANAMGQVKDSGVQGLCTGLLSAITLASCGSEQELSEKSGVAIRLALAIGACVDLDGDFSEKKMEYVCLAARWKSQPSFQPCKDVLKRYTNAYISVEYDANSVTITVPGSDKESLARDITETGAAVREIELRGRFHSPCLQEAATELLTWCQNRADIQLGGAEILQVPVRANYDAKPLKSGSLTEIVISSLLLRLADWRSTIHAAVGLEEHILAIGYSESIPVSISRRSGIEITKEDGSVSSPPAAYSYPDDAIAIVGMSCQYAGADSLDDLWNIVESGMSMVEKLPESRWSANALRRTSGRTFWGNFLHDADAFDHKFFKASSRAAAAMDPQQRLLLQAAYQAVGSSGLFNDNSPRDDVGCYVGVATTDYHDNIASHKPSAFSALGELRAFLCGRISHYFGWTGPSMTFDTACSASAVAIDAACRALKSGTVSAALAGGVNVCTSPYLYENLMGANFLSPTGQTKPFDVKGDGYCRGEGVGLVFLKRLDVARREGDPILGVIAASAVNQCMNETFITVPHGPSQTRLYMDVLKQSGISPDSMANIGRSVVEAHGTGTQAGDPVEVASIREAIGSTERDTTIHLGSVKGNIGHTEAASGVASLIKATLMMDRGVIPRLASHDTLNPKIPPLESHHMSIPRTTIPWNNQFKAALVNNYGAAGSNGAMIVCQPPLRRIKRTTLNKVPVLISAFSPQSLHAGSQKIQQKLQSLSSSDSGMMAISDVAFNLLDKYQHFPGNAVAGTATTNSEILQLLESPQPNCNSSAKPVVLVFGGQTRDHVGLDLDMIDKVSLFRKYLDAAIVAIRQAGFELHFTDICQKSPVEDVVKLHCMFFAVQYACARSWMAAGLKIEALIGHSFGQLTALCISGRLSVADTIKIVAGRASLIKKLWGLERGSMISLEASLETTSKIVELVAQSSSDVQVEIACLNGPMSHVLVGTESSIECVQKLLIDEVATLGLVRNRVLKVTHGFHSVFTDPLLPALAKIASEVTFQPGSIYLETCSEGSTWTDITPNHIVEHTRTAVHFNAAVKRIAERFGPCTWVEAGGESSVTNMVRKIFDVEDRKQHSFHAVKISSNESLDFLADMTVDLWRSGQKVQFWPFHRVQRKCFTHINLPPYQFDKTKHWLEWKEAESAPLPTLATQPSVSPVPELLTPLSQSSKDVTFQVDPKCEEFQFLVRGHAVLDSPLCPADWYTEIAYRALQKHVKVAQSNSIKSYMDLAFESPLGISPKGQITLAMRRLDKVTETWSFVFSSASSALTGKSTQHCSGKISITSATDPGVEREMARYENLIGRPRALSLLENPNATGLRGSLVYELFSRIVNYAEYYQAVKIVSSVGGEVAAQIVLPERTDLVNKKRLASPIAIDNFVQVAGIKVNCLNRATPNQVYICGHIGRIQESADFDPQEQNSWTVYAHSRPVNNKSYMNDIYVFANSGKLAMVIQDVEFTKVAITSLTRVLTAANADEARVPVKKILPAPSSAVARKGSLSYPLPAVEFSAALADVMETLVQLRQLISSVTDVPVDSIKPESTFDDLGIDSLMNTEVLNAVQERFNVHISLDKFIHLQDIRSLSEYLGRSSNPTTASRPSSDSLSGFVTLVPTPALDTPSDSDDYSTGPSSVQEDDGTSLQPGTFNRLNKLVAELLDINGSVSTQEALGDLGMDSLLSIELCHAIESEFNIDASSIVTTGSLTELHESVRKHSKIANKMATDHSRFTFRDVDTKAKRNHGDAMQTVCFKEVDGVSLLADIYLPDASQSTVSKRPVALMIHGGGHTMLSRKDIRPRQTQLLLENGFLPVSIDYRLSPEINIVDGAMTDVCDALEWCRNGLPHIISNLASSSFEVDTSRIAAIGWSTGGTLALTLGFTALKRGIAPPTATLAFYCPSNYEDPFWSTPNFPENSKSLVPSSYDLLEAVQEVPITGYNVDTRKRAVGGWCSVADPRSRIVLHMNWKGQTLPILLDGLPPKSRVSSEEQESFLSLPQPATDRVVAISPCSQIRLGNYKTPTFLVHSDEDDLVPLQQARDTFEALKSTGVECGISVVDGVPHLFDLYRDKEDGRCWGAVKEGYEFLCKKMFM</sequence>
<dbReference type="PROSITE" id="PS52019">
    <property type="entry name" value="PKS_MFAS_DH"/>
    <property type="match status" value="1"/>
</dbReference>
<feature type="compositionally biased region" description="Polar residues" evidence="7">
    <location>
        <begin position="1725"/>
        <end position="1743"/>
    </location>
</feature>
<comment type="pathway">
    <text evidence="1">Secondary metabolite biosynthesis; terpenoid biosynthesis.</text>
</comment>
<dbReference type="Gene3D" id="3.40.50.1820">
    <property type="entry name" value="alpha/beta hydrolase"/>
    <property type="match status" value="1"/>
</dbReference>
<dbReference type="InterPro" id="IPR014030">
    <property type="entry name" value="Ketoacyl_synth_N"/>
</dbReference>
<evidence type="ECO:0000256" key="2">
    <source>
        <dbReference type="ARBA" id="ARBA00022450"/>
    </source>
</evidence>
<evidence type="ECO:0000256" key="5">
    <source>
        <dbReference type="ARBA" id="ARBA00023268"/>
    </source>
</evidence>
<feature type="domain" description="PKS/mFAS DH" evidence="10">
    <location>
        <begin position="1263"/>
        <end position="1568"/>
    </location>
</feature>
<gene>
    <name evidence="11" type="ORF">P154DRAFT_586391</name>
</gene>
<dbReference type="InterPro" id="IPR016039">
    <property type="entry name" value="Thiolase-like"/>
</dbReference>
<feature type="domain" description="Carrier" evidence="8">
    <location>
        <begin position="1614"/>
        <end position="1691"/>
    </location>
</feature>
<evidence type="ECO:0000256" key="7">
    <source>
        <dbReference type="SAM" id="MobiDB-lite"/>
    </source>
</evidence>
<organism evidence="11 12">
    <name type="scientific">Amniculicola lignicola CBS 123094</name>
    <dbReference type="NCBI Taxonomy" id="1392246"/>
    <lineage>
        <taxon>Eukaryota</taxon>
        <taxon>Fungi</taxon>
        <taxon>Dikarya</taxon>
        <taxon>Ascomycota</taxon>
        <taxon>Pezizomycotina</taxon>
        <taxon>Dothideomycetes</taxon>
        <taxon>Pleosporomycetidae</taxon>
        <taxon>Pleosporales</taxon>
        <taxon>Amniculicolaceae</taxon>
        <taxon>Amniculicola</taxon>
    </lineage>
</organism>
<dbReference type="Pfam" id="PF20434">
    <property type="entry name" value="BD-FAE"/>
    <property type="match status" value="1"/>
</dbReference>
<dbReference type="PROSITE" id="PS52004">
    <property type="entry name" value="KS3_2"/>
    <property type="match status" value="1"/>
</dbReference>
<dbReference type="InterPro" id="IPR020806">
    <property type="entry name" value="PKS_PP-bd"/>
</dbReference>
<dbReference type="SMART" id="SM00825">
    <property type="entry name" value="PKS_KS"/>
    <property type="match status" value="1"/>
</dbReference>
<feature type="region of interest" description="Disordered" evidence="7">
    <location>
        <begin position="1715"/>
        <end position="1743"/>
    </location>
</feature>
<dbReference type="PROSITE" id="PS00012">
    <property type="entry name" value="PHOSPHOPANTETHEINE"/>
    <property type="match status" value="2"/>
</dbReference>
<dbReference type="InterPro" id="IPR049492">
    <property type="entry name" value="BD-FAE-like_dom"/>
</dbReference>
<dbReference type="GO" id="GO:0031177">
    <property type="term" value="F:phosphopantetheine binding"/>
    <property type="evidence" value="ECO:0007669"/>
    <property type="project" value="InterPro"/>
</dbReference>
<feature type="active site" description="Proton donor; for dehydratase activity" evidence="6">
    <location>
        <position position="1479"/>
    </location>
</feature>
<dbReference type="CDD" id="cd00833">
    <property type="entry name" value="PKS"/>
    <property type="match status" value="1"/>
</dbReference>
<dbReference type="OrthoDB" id="429813at2759"/>
<protein>
    <submittedName>
        <fullName evidence="11">Ketoacyl-synt-domain-containing protein</fullName>
    </submittedName>
</protein>
<feature type="domain" description="Ketosynthase family 3 (KS3)" evidence="9">
    <location>
        <begin position="365"/>
        <end position="784"/>
    </location>
</feature>
<evidence type="ECO:0000256" key="3">
    <source>
        <dbReference type="ARBA" id="ARBA00022553"/>
    </source>
</evidence>
<dbReference type="PANTHER" id="PTHR43775">
    <property type="entry name" value="FATTY ACID SYNTHASE"/>
    <property type="match status" value="1"/>
</dbReference>
<dbReference type="GO" id="GO:0004315">
    <property type="term" value="F:3-oxoacyl-[acyl-carrier-protein] synthase activity"/>
    <property type="evidence" value="ECO:0007669"/>
    <property type="project" value="InterPro"/>
</dbReference>
<accession>A0A6A5WT59</accession>
<keyword evidence="4" id="KW-0808">Transferase</keyword>
<dbReference type="InterPro" id="IPR009081">
    <property type="entry name" value="PP-bd_ACP"/>
</dbReference>
<dbReference type="InterPro" id="IPR018201">
    <property type="entry name" value="Ketoacyl_synth_AS"/>
</dbReference>
<evidence type="ECO:0000259" key="8">
    <source>
        <dbReference type="PROSITE" id="PS50075"/>
    </source>
</evidence>
<dbReference type="Gene3D" id="3.40.366.10">
    <property type="entry name" value="Malonyl-Coenzyme A Acyl Carrier Protein, domain 2"/>
    <property type="match status" value="3"/>
</dbReference>
<dbReference type="Pfam" id="PF16073">
    <property type="entry name" value="SAT"/>
    <property type="match status" value="1"/>
</dbReference>
<dbReference type="PANTHER" id="PTHR43775:SF21">
    <property type="entry name" value="NON-REDUCING POLYKETIDE SYNTHASE AUSA-RELATED"/>
    <property type="match status" value="1"/>
</dbReference>
<dbReference type="SUPFAM" id="SSF47336">
    <property type="entry name" value="ACP-like"/>
    <property type="match status" value="2"/>
</dbReference>
<dbReference type="InterPro" id="IPR006162">
    <property type="entry name" value="Ppantetheine_attach_site"/>
</dbReference>
<proteinExistence type="predicted"/>
<evidence type="ECO:0000256" key="6">
    <source>
        <dbReference type="PROSITE-ProRule" id="PRU01363"/>
    </source>
</evidence>
<feature type="domain" description="Carrier" evidence="8">
    <location>
        <begin position="1742"/>
        <end position="1820"/>
    </location>
</feature>
<dbReference type="InterPro" id="IPR020841">
    <property type="entry name" value="PKS_Beta-ketoAc_synthase_dom"/>
</dbReference>
<dbReference type="InterPro" id="IPR014043">
    <property type="entry name" value="Acyl_transferase_dom"/>
</dbReference>
<dbReference type="Gene3D" id="3.40.47.10">
    <property type="match status" value="1"/>
</dbReference>
<dbReference type="InterPro" id="IPR029058">
    <property type="entry name" value="AB_hydrolase_fold"/>
</dbReference>
<dbReference type="Proteomes" id="UP000799779">
    <property type="component" value="Unassembled WGS sequence"/>
</dbReference>
<dbReference type="PROSITE" id="PS00606">
    <property type="entry name" value="KS3_1"/>
    <property type="match status" value="1"/>
</dbReference>
<dbReference type="InterPro" id="IPR049900">
    <property type="entry name" value="PKS_mFAS_DH"/>
</dbReference>
<dbReference type="Pfam" id="PF14765">
    <property type="entry name" value="PS-DH"/>
    <property type="match status" value="1"/>
</dbReference>
<dbReference type="InterPro" id="IPR016035">
    <property type="entry name" value="Acyl_Trfase/lysoPLipase"/>
</dbReference>
<keyword evidence="5" id="KW-0511">Multifunctional enzyme</keyword>
<dbReference type="SUPFAM" id="SSF53474">
    <property type="entry name" value="alpha/beta-Hydrolases"/>
    <property type="match status" value="1"/>
</dbReference>
<dbReference type="SMART" id="SM00827">
    <property type="entry name" value="PKS_AT"/>
    <property type="match status" value="1"/>
</dbReference>
<dbReference type="SUPFAM" id="SSF53901">
    <property type="entry name" value="Thiolase-like"/>
    <property type="match status" value="1"/>
</dbReference>
<dbReference type="PROSITE" id="PS50075">
    <property type="entry name" value="CARRIER"/>
    <property type="match status" value="2"/>
</dbReference>
<dbReference type="InterPro" id="IPR042104">
    <property type="entry name" value="PKS_dehydratase_sf"/>
</dbReference>
<dbReference type="InterPro" id="IPR049551">
    <property type="entry name" value="PKS_DH_C"/>
</dbReference>
<dbReference type="SMART" id="SM00823">
    <property type="entry name" value="PKS_PP"/>
    <property type="match status" value="2"/>
</dbReference>
<reference evidence="11" key="1">
    <citation type="journal article" date="2020" name="Stud. Mycol.">
        <title>101 Dothideomycetes genomes: a test case for predicting lifestyles and emergence of pathogens.</title>
        <authorList>
            <person name="Haridas S."/>
            <person name="Albert R."/>
            <person name="Binder M."/>
            <person name="Bloem J."/>
            <person name="Labutti K."/>
            <person name="Salamov A."/>
            <person name="Andreopoulos B."/>
            <person name="Baker S."/>
            <person name="Barry K."/>
            <person name="Bills G."/>
            <person name="Bluhm B."/>
            <person name="Cannon C."/>
            <person name="Castanera R."/>
            <person name="Culley D."/>
            <person name="Daum C."/>
            <person name="Ezra D."/>
            <person name="Gonzalez J."/>
            <person name="Henrissat B."/>
            <person name="Kuo A."/>
            <person name="Liang C."/>
            <person name="Lipzen A."/>
            <person name="Lutzoni F."/>
            <person name="Magnuson J."/>
            <person name="Mondo S."/>
            <person name="Nolan M."/>
            <person name="Ohm R."/>
            <person name="Pangilinan J."/>
            <person name="Park H.-J."/>
            <person name="Ramirez L."/>
            <person name="Alfaro M."/>
            <person name="Sun H."/>
            <person name="Tritt A."/>
            <person name="Yoshinaga Y."/>
            <person name="Zwiers L.-H."/>
            <person name="Turgeon B."/>
            <person name="Goodwin S."/>
            <person name="Spatafora J."/>
            <person name="Crous P."/>
            <person name="Grigoriev I."/>
        </authorList>
    </citation>
    <scope>NUCLEOTIDE SEQUENCE</scope>
    <source>
        <strain evidence="11">CBS 123094</strain>
    </source>
</reference>
<dbReference type="EMBL" id="ML977566">
    <property type="protein sequence ID" value="KAF2004767.1"/>
    <property type="molecule type" value="Genomic_DNA"/>
</dbReference>
<feature type="region of interest" description="N-terminal hotdog fold" evidence="6">
    <location>
        <begin position="1263"/>
        <end position="1391"/>
    </location>
</feature>
<name>A0A6A5WT59_9PLEO</name>
<dbReference type="Pfam" id="PF00698">
    <property type="entry name" value="Acyl_transf_1"/>
    <property type="match status" value="1"/>
</dbReference>
<dbReference type="Pfam" id="PF02801">
    <property type="entry name" value="Ketoacyl-synt_C"/>
    <property type="match status" value="1"/>
</dbReference>
<dbReference type="InterPro" id="IPR014031">
    <property type="entry name" value="Ketoacyl_synth_C"/>
</dbReference>
<dbReference type="Gene3D" id="1.10.1200.10">
    <property type="entry name" value="ACP-like"/>
    <property type="match status" value="2"/>
</dbReference>
<dbReference type="GO" id="GO:0006633">
    <property type="term" value="P:fatty acid biosynthetic process"/>
    <property type="evidence" value="ECO:0007669"/>
    <property type="project" value="InterPro"/>
</dbReference>
<keyword evidence="12" id="KW-1185">Reference proteome</keyword>
<evidence type="ECO:0000259" key="10">
    <source>
        <dbReference type="PROSITE" id="PS52019"/>
    </source>
</evidence>
<dbReference type="Gene3D" id="3.10.129.110">
    <property type="entry name" value="Polyketide synthase dehydratase"/>
    <property type="match status" value="1"/>
</dbReference>
<feature type="active site" description="Proton acceptor; for dehydratase activity" evidence="6">
    <location>
        <position position="1294"/>
    </location>
</feature>
<dbReference type="Gene3D" id="3.30.70.3290">
    <property type="match status" value="1"/>
</dbReference>
<keyword evidence="2" id="KW-0596">Phosphopantetheine</keyword>
<evidence type="ECO:0000256" key="1">
    <source>
        <dbReference type="ARBA" id="ARBA00004721"/>
    </source>
</evidence>
<evidence type="ECO:0000313" key="11">
    <source>
        <dbReference type="EMBL" id="KAF2004767.1"/>
    </source>
</evidence>
<evidence type="ECO:0000313" key="12">
    <source>
        <dbReference type="Proteomes" id="UP000799779"/>
    </source>
</evidence>
<dbReference type="InterPro" id="IPR001227">
    <property type="entry name" value="Ac_transferase_dom_sf"/>
</dbReference>
<evidence type="ECO:0000259" key="9">
    <source>
        <dbReference type="PROSITE" id="PS52004"/>
    </source>
</evidence>
<dbReference type="Pfam" id="PF00550">
    <property type="entry name" value="PP-binding"/>
    <property type="match status" value="2"/>
</dbReference>
<dbReference type="InterPro" id="IPR050091">
    <property type="entry name" value="PKS_NRPS_Biosynth_Enz"/>
</dbReference>
<dbReference type="InterPro" id="IPR036736">
    <property type="entry name" value="ACP-like_sf"/>
</dbReference>